<dbReference type="OrthoDB" id="7388552at2"/>
<organism evidence="2 3">
    <name type="scientific">Ectothiorhodospira magna</name>
    <dbReference type="NCBI Taxonomy" id="867345"/>
    <lineage>
        <taxon>Bacteria</taxon>
        <taxon>Pseudomonadati</taxon>
        <taxon>Pseudomonadota</taxon>
        <taxon>Gammaproteobacteria</taxon>
        <taxon>Chromatiales</taxon>
        <taxon>Ectothiorhodospiraceae</taxon>
        <taxon>Ectothiorhodospira</taxon>
    </lineage>
</organism>
<feature type="region of interest" description="Disordered" evidence="1">
    <location>
        <begin position="216"/>
        <end position="236"/>
    </location>
</feature>
<dbReference type="EMBL" id="FOFO01000014">
    <property type="protein sequence ID" value="SEQ01470.1"/>
    <property type="molecule type" value="Genomic_DNA"/>
</dbReference>
<evidence type="ECO:0000256" key="1">
    <source>
        <dbReference type="SAM" id="MobiDB-lite"/>
    </source>
</evidence>
<proteinExistence type="predicted"/>
<sequence>MAPALKYLNIDAACRQADLKPDLIEQALIAGELRAGIFARGWRGRWWPRVQGEYARWGDHSDFTRDGRKVISHRFARYPFAVHLADCHQIAQFWYLDHAHVYKLLAMRLTHECVTFIHRGDLPDAVDWRTDEGVMVLYDDQEHPREITRADLLIPVADLEHWLGGHAEEATHADFPGLDAGKGLIRDAIAAAIQAHQQERNNTPTDDQIWRRIRAGKVPGHNTGPADSQLRGDGSKQQCVMVDGEAVTREAFKKRMNGYRGR</sequence>
<dbReference type="AlphaFoldDB" id="A0A1H9CJS9"/>
<name>A0A1H9CJS9_9GAMM</name>
<accession>A0A1H9CJS9</accession>
<dbReference type="RefSeq" id="WP_090206433.1">
    <property type="nucleotide sequence ID" value="NZ_FOFO01000014.1"/>
</dbReference>
<keyword evidence="3" id="KW-1185">Reference proteome</keyword>
<dbReference type="STRING" id="867345.SAMN05421693_11426"/>
<gene>
    <name evidence="2" type="ORF">SAMN05421693_11426</name>
</gene>
<dbReference type="Proteomes" id="UP000199496">
    <property type="component" value="Unassembled WGS sequence"/>
</dbReference>
<evidence type="ECO:0000313" key="2">
    <source>
        <dbReference type="EMBL" id="SEQ01470.1"/>
    </source>
</evidence>
<reference evidence="2 3" key="1">
    <citation type="submission" date="2016-10" db="EMBL/GenBank/DDBJ databases">
        <authorList>
            <person name="de Groot N.N."/>
        </authorList>
    </citation>
    <scope>NUCLEOTIDE SEQUENCE [LARGE SCALE GENOMIC DNA]</scope>
    <source>
        <strain evidence="2 3">B7-7</strain>
    </source>
</reference>
<protein>
    <submittedName>
        <fullName evidence="2">Uncharacterized protein</fullName>
    </submittedName>
</protein>
<evidence type="ECO:0000313" key="3">
    <source>
        <dbReference type="Proteomes" id="UP000199496"/>
    </source>
</evidence>